<accession>A0ABU3C006</accession>
<evidence type="ECO:0000259" key="5">
    <source>
        <dbReference type="PROSITE" id="PS51192"/>
    </source>
</evidence>
<dbReference type="Pfam" id="PF04851">
    <property type="entry name" value="ResIII"/>
    <property type="match status" value="1"/>
</dbReference>
<evidence type="ECO:0000259" key="6">
    <source>
        <dbReference type="PROSITE" id="PS51194"/>
    </source>
</evidence>
<sequence>MTNTNEPHQRTGRPRRQISLADREKFLPSYSRDLGHDLVRDFFEPCLAAAGQYDRATGDFCSSFLSAGALGFSEFFINGGSMRLITNGRFTESDYKALEDGASHEQIIIRAIDRDMDRLDELVQNDFRRRHVEVFAWLLKHGRIRLKVALVKQDGRPVNVEQSHGVFHSKVGICYWENGSIISFIGGLNESQRALLHNSESFDPAYSWMGHEDRIHKHIEQFETLWFNNSPHTEVIDFPEAAAQNLVAKYAPASAPDPITQAELTAYQAAYGDEPCDEPLAYELREYQEERVAEWEAQGHNGVLSMATGTGKTLTAIAAAQRWIAETPEEPHLVVISAPQQHIVQQWSREVEKFIGIRPVSSVDTKGWQEDLGNWLLRASIRTAKRDMWLLTTNDGLSTHSADGLRSLALGKDLQIMIIGDEAHSLGTRATMDMLDNIRDAFSATLGLTATPHRHFDDDGTSRLFNFFGPELHAYTLADAIADDWLCPYEYHFEVHELTQNEFDEYKRLTSKMKPYLFDAKDGLDYATLERARVLSDAQCKLDYLDRFLADGRQSHVLFYCSPNHLQAVSDRTARAGYRRAQITYRTKTKDRMPILEGFSDGTYDALVAIQCLDEGVDVPAARVAVFMASTTNPKQYIQRRGRILRRAPGKERAIIYDVLVGPSTQVRLPGNVIFRREFDRAQEFAQDATNADDALRQLSSLDVYEEIP</sequence>
<reference evidence="7 8" key="1">
    <citation type="submission" date="2023-09" db="EMBL/GenBank/DDBJ databases">
        <authorList>
            <person name="Rey-Velasco X."/>
        </authorList>
    </citation>
    <scope>NUCLEOTIDE SEQUENCE [LARGE SCALE GENOMIC DNA]</scope>
    <source>
        <strain evidence="7 8">W335</strain>
    </source>
</reference>
<dbReference type="GO" id="GO:0004386">
    <property type="term" value="F:helicase activity"/>
    <property type="evidence" value="ECO:0007669"/>
    <property type="project" value="UniProtKB-KW"/>
</dbReference>
<evidence type="ECO:0000256" key="1">
    <source>
        <dbReference type="ARBA" id="ARBA00022741"/>
    </source>
</evidence>
<feature type="domain" description="Helicase C-terminal" evidence="6">
    <location>
        <begin position="544"/>
        <end position="690"/>
    </location>
</feature>
<gene>
    <name evidence="7" type="ORF">RM532_07930</name>
</gene>
<feature type="domain" description="Helicase ATP-binding" evidence="5">
    <location>
        <begin position="293"/>
        <end position="470"/>
    </location>
</feature>
<protein>
    <submittedName>
        <fullName evidence="7">DEAD/DEAH box helicase family protein</fullName>
    </submittedName>
</protein>
<keyword evidence="1" id="KW-0547">Nucleotide-binding</keyword>
<keyword evidence="4" id="KW-0067">ATP-binding</keyword>
<proteinExistence type="predicted"/>
<keyword evidence="2" id="KW-0378">Hydrolase</keyword>
<dbReference type="SMART" id="SM00487">
    <property type="entry name" value="DEXDc"/>
    <property type="match status" value="1"/>
</dbReference>
<dbReference type="SMART" id="SM00490">
    <property type="entry name" value="HELICc"/>
    <property type="match status" value="1"/>
</dbReference>
<organism evidence="7 8">
    <name type="scientific">Spectribacter hydrogenoxidans</name>
    <dbReference type="NCBI Taxonomy" id="3075608"/>
    <lineage>
        <taxon>Bacteria</taxon>
        <taxon>Pseudomonadati</taxon>
        <taxon>Pseudomonadota</taxon>
        <taxon>Gammaproteobacteria</taxon>
        <taxon>Salinisphaerales</taxon>
        <taxon>Salinisphaeraceae</taxon>
        <taxon>Spectribacter</taxon>
    </lineage>
</organism>
<dbReference type="InterPro" id="IPR006935">
    <property type="entry name" value="Helicase/UvrB_N"/>
</dbReference>
<evidence type="ECO:0000256" key="4">
    <source>
        <dbReference type="ARBA" id="ARBA00022840"/>
    </source>
</evidence>
<dbReference type="PANTHER" id="PTHR11274">
    <property type="entry name" value="RAD25/XP-B DNA REPAIR HELICASE"/>
    <property type="match status" value="1"/>
</dbReference>
<dbReference type="SUPFAM" id="SSF52540">
    <property type="entry name" value="P-loop containing nucleoside triphosphate hydrolases"/>
    <property type="match status" value="1"/>
</dbReference>
<evidence type="ECO:0000313" key="8">
    <source>
        <dbReference type="Proteomes" id="UP001251857"/>
    </source>
</evidence>
<comment type="caution">
    <text evidence="7">The sequence shown here is derived from an EMBL/GenBank/DDBJ whole genome shotgun (WGS) entry which is preliminary data.</text>
</comment>
<dbReference type="InterPro" id="IPR014001">
    <property type="entry name" value="Helicase_ATP-bd"/>
</dbReference>
<dbReference type="Pfam" id="PF00271">
    <property type="entry name" value="Helicase_C"/>
    <property type="match status" value="1"/>
</dbReference>
<keyword evidence="8" id="KW-1185">Reference proteome</keyword>
<dbReference type="PROSITE" id="PS51194">
    <property type="entry name" value="HELICASE_CTER"/>
    <property type="match status" value="1"/>
</dbReference>
<dbReference type="Proteomes" id="UP001251857">
    <property type="component" value="Unassembled WGS sequence"/>
</dbReference>
<dbReference type="InterPro" id="IPR001650">
    <property type="entry name" value="Helicase_C-like"/>
</dbReference>
<dbReference type="Gene3D" id="3.40.50.300">
    <property type="entry name" value="P-loop containing nucleotide triphosphate hydrolases"/>
    <property type="match status" value="2"/>
</dbReference>
<evidence type="ECO:0000256" key="2">
    <source>
        <dbReference type="ARBA" id="ARBA00022801"/>
    </source>
</evidence>
<dbReference type="InterPro" id="IPR027417">
    <property type="entry name" value="P-loop_NTPase"/>
</dbReference>
<dbReference type="RefSeq" id="WP_311652709.1">
    <property type="nucleotide sequence ID" value="NZ_JAVRIB010000007.1"/>
</dbReference>
<dbReference type="PANTHER" id="PTHR11274:SF0">
    <property type="entry name" value="GENERAL TRANSCRIPTION AND DNA REPAIR FACTOR IIH HELICASE SUBUNIT XPB"/>
    <property type="match status" value="1"/>
</dbReference>
<keyword evidence="3 7" id="KW-0347">Helicase</keyword>
<evidence type="ECO:0000313" key="7">
    <source>
        <dbReference type="EMBL" id="MDT0634887.1"/>
    </source>
</evidence>
<evidence type="ECO:0000256" key="3">
    <source>
        <dbReference type="ARBA" id="ARBA00022806"/>
    </source>
</evidence>
<dbReference type="PROSITE" id="PS51192">
    <property type="entry name" value="HELICASE_ATP_BIND_1"/>
    <property type="match status" value="1"/>
</dbReference>
<dbReference type="InterPro" id="IPR050615">
    <property type="entry name" value="ATP-dep_DNA_Helicase"/>
</dbReference>
<dbReference type="EMBL" id="JAVRIB010000007">
    <property type="protein sequence ID" value="MDT0634887.1"/>
    <property type="molecule type" value="Genomic_DNA"/>
</dbReference>
<name>A0ABU3C006_9GAMM</name>